<dbReference type="PANTHER" id="PTHR45931:SF3">
    <property type="entry name" value="RING ZINC FINGER-CONTAINING PROTEIN"/>
    <property type="match status" value="1"/>
</dbReference>
<evidence type="ECO:0000256" key="2">
    <source>
        <dbReference type="ARBA" id="ARBA00022771"/>
    </source>
</evidence>
<evidence type="ECO:0000313" key="8">
    <source>
        <dbReference type="EnsemblMetazoa" id="Aqu2.1.42302_001"/>
    </source>
</evidence>
<keyword evidence="6" id="KW-0732">Signal</keyword>
<dbReference type="Gene3D" id="3.30.40.10">
    <property type="entry name" value="Zinc/RING finger domain, C3HC4 (zinc finger)"/>
    <property type="match status" value="1"/>
</dbReference>
<evidence type="ECO:0000259" key="7">
    <source>
        <dbReference type="PROSITE" id="PS50089"/>
    </source>
</evidence>
<dbReference type="KEGG" id="aqu:105315404"/>
<dbReference type="OrthoDB" id="8062037at2759"/>
<dbReference type="eggNOG" id="KOG0800">
    <property type="taxonomic scope" value="Eukaryota"/>
</dbReference>
<reference evidence="9" key="1">
    <citation type="journal article" date="2010" name="Nature">
        <title>The Amphimedon queenslandica genome and the evolution of animal complexity.</title>
        <authorList>
            <person name="Srivastava M."/>
            <person name="Simakov O."/>
            <person name="Chapman J."/>
            <person name="Fahey B."/>
            <person name="Gauthier M.E."/>
            <person name="Mitros T."/>
            <person name="Richards G.S."/>
            <person name="Conaco C."/>
            <person name="Dacre M."/>
            <person name="Hellsten U."/>
            <person name="Larroux C."/>
            <person name="Putnam N.H."/>
            <person name="Stanke M."/>
            <person name="Adamska M."/>
            <person name="Darling A."/>
            <person name="Degnan S.M."/>
            <person name="Oakley T.H."/>
            <person name="Plachetzki D.C."/>
            <person name="Zhai Y."/>
            <person name="Adamski M."/>
            <person name="Calcino A."/>
            <person name="Cummins S.F."/>
            <person name="Goodstein D.M."/>
            <person name="Harris C."/>
            <person name="Jackson D.J."/>
            <person name="Leys S.P."/>
            <person name="Shu S."/>
            <person name="Woodcroft B.J."/>
            <person name="Vervoort M."/>
            <person name="Kosik K.S."/>
            <person name="Manning G."/>
            <person name="Degnan B.M."/>
            <person name="Rokhsar D.S."/>
        </authorList>
    </citation>
    <scope>NUCLEOTIDE SEQUENCE [LARGE SCALE GENOMIC DNA]</scope>
</reference>
<dbReference type="GO" id="GO:0005634">
    <property type="term" value="C:nucleus"/>
    <property type="evidence" value="ECO:0007669"/>
    <property type="project" value="TreeGrafter"/>
</dbReference>
<dbReference type="EnsemblMetazoa" id="XM_011410037.2">
    <property type="protein sequence ID" value="XP_011408339.1"/>
    <property type="gene ID" value="LOC105315404"/>
</dbReference>
<keyword evidence="3" id="KW-0862">Zinc</keyword>
<dbReference type="EnsemblMetazoa" id="Aqu2.1.42302_001">
    <property type="protein sequence ID" value="Aqu2.1.42302_001"/>
    <property type="gene ID" value="Aqu2.1.42302"/>
</dbReference>
<dbReference type="Proteomes" id="UP000007879">
    <property type="component" value="Unassembled WGS sequence"/>
</dbReference>
<evidence type="ECO:0000256" key="1">
    <source>
        <dbReference type="ARBA" id="ARBA00022723"/>
    </source>
</evidence>
<dbReference type="GO" id="GO:0008270">
    <property type="term" value="F:zinc ion binding"/>
    <property type="evidence" value="ECO:0007669"/>
    <property type="project" value="UniProtKB-KW"/>
</dbReference>
<dbReference type="GO" id="GO:0006511">
    <property type="term" value="P:ubiquitin-dependent protein catabolic process"/>
    <property type="evidence" value="ECO:0007669"/>
    <property type="project" value="TreeGrafter"/>
</dbReference>
<dbReference type="InterPro" id="IPR001841">
    <property type="entry name" value="Znf_RING"/>
</dbReference>
<feature type="transmembrane region" description="Helical" evidence="5">
    <location>
        <begin position="174"/>
        <end position="199"/>
    </location>
</feature>
<dbReference type="SUPFAM" id="SSF57850">
    <property type="entry name" value="RING/U-box"/>
    <property type="match status" value="1"/>
</dbReference>
<keyword evidence="2 4" id="KW-0863">Zinc-finger</keyword>
<accession>A0A1X7VQE7</accession>
<dbReference type="AlphaFoldDB" id="A0A1X7VQE7"/>
<evidence type="ECO:0000256" key="3">
    <source>
        <dbReference type="ARBA" id="ARBA00022833"/>
    </source>
</evidence>
<gene>
    <name evidence="8" type="primary">105315404</name>
</gene>
<organism evidence="8">
    <name type="scientific">Amphimedon queenslandica</name>
    <name type="common">Sponge</name>
    <dbReference type="NCBI Taxonomy" id="400682"/>
    <lineage>
        <taxon>Eukaryota</taxon>
        <taxon>Metazoa</taxon>
        <taxon>Porifera</taxon>
        <taxon>Demospongiae</taxon>
        <taxon>Heteroscleromorpha</taxon>
        <taxon>Haplosclerida</taxon>
        <taxon>Niphatidae</taxon>
        <taxon>Amphimedon</taxon>
    </lineage>
</organism>
<dbReference type="GO" id="GO:0061630">
    <property type="term" value="F:ubiquitin protein ligase activity"/>
    <property type="evidence" value="ECO:0007669"/>
    <property type="project" value="TreeGrafter"/>
</dbReference>
<protein>
    <recommendedName>
        <fullName evidence="7">RING-type domain-containing protein</fullName>
    </recommendedName>
</protein>
<feature type="signal peptide" evidence="6">
    <location>
        <begin position="1"/>
        <end position="17"/>
    </location>
</feature>
<dbReference type="InterPro" id="IPR013083">
    <property type="entry name" value="Znf_RING/FYVE/PHD"/>
</dbReference>
<proteinExistence type="predicted"/>
<keyword evidence="5" id="KW-0472">Membrane</keyword>
<dbReference type="SMART" id="SM00184">
    <property type="entry name" value="RING"/>
    <property type="match status" value="1"/>
</dbReference>
<reference evidence="8" key="2">
    <citation type="submission" date="2017-05" db="UniProtKB">
        <authorList>
            <consortium name="EnsemblMetazoa"/>
        </authorList>
    </citation>
    <scope>IDENTIFICATION</scope>
</reference>
<sequence length="293" mass="33166">MTLSLALLLFITAFSEAFSYLIVECRGDYNNTFNMFRDSSSTDKLYANIPKELVGYLYHQQDINTSINTKDCSSYTIPPPLITRKDAASILLLGNYSSCMLERIKMARAVGYDAILSYTINDINRTITGSIALTGFPIGMIEYSTVDTFTTRVAVPITNDTLVKITLSSAPVNIVLPAVASIVSLLLCLFLSFCIYHNVRSFKRRARRKSLADKLVIPTRRYGEGRQEKHTACNICLEDFKTGTIVRQLPCEHIFHPSCIDEWLSRHSCVCPNCKMNLRRHYYGSMYSKNNEK</sequence>
<dbReference type="PROSITE" id="PS50089">
    <property type="entry name" value="ZF_RING_2"/>
    <property type="match status" value="1"/>
</dbReference>
<dbReference type="PANTHER" id="PTHR45931">
    <property type="entry name" value="SI:CH211-59O9.10"/>
    <property type="match status" value="1"/>
</dbReference>
<evidence type="ECO:0000256" key="5">
    <source>
        <dbReference type="SAM" id="Phobius"/>
    </source>
</evidence>
<keyword evidence="5" id="KW-0812">Transmembrane</keyword>
<keyword evidence="9" id="KW-1185">Reference proteome</keyword>
<dbReference type="STRING" id="400682.A0A1X7VQE7"/>
<name>A0A1X7VQE7_AMPQE</name>
<dbReference type="InterPro" id="IPR051834">
    <property type="entry name" value="RING_finger_E3_ligase"/>
</dbReference>
<feature type="chain" id="PRO_5010863545" description="RING-type domain-containing protein" evidence="6">
    <location>
        <begin position="18"/>
        <end position="293"/>
    </location>
</feature>
<keyword evidence="5" id="KW-1133">Transmembrane helix</keyword>
<evidence type="ECO:0000256" key="4">
    <source>
        <dbReference type="PROSITE-ProRule" id="PRU00175"/>
    </source>
</evidence>
<evidence type="ECO:0000313" key="9">
    <source>
        <dbReference type="Proteomes" id="UP000007879"/>
    </source>
</evidence>
<feature type="domain" description="RING-type" evidence="7">
    <location>
        <begin position="233"/>
        <end position="275"/>
    </location>
</feature>
<dbReference type="InParanoid" id="A0A1X7VQE7"/>
<keyword evidence="1" id="KW-0479">Metal-binding</keyword>
<dbReference type="Pfam" id="PF13639">
    <property type="entry name" value="zf-RING_2"/>
    <property type="match status" value="1"/>
</dbReference>
<evidence type="ECO:0000256" key="6">
    <source>
        <dbReference type="SAM" id="SignalP"/>
    </source>
</evidence>
<dbReference type="CDD" id="cd16473">
    <property type="entry name" value="RING-H2_RNF103"/>
    <property type="match status" value="1"/>
</dbReference>